<keyword evidence="7" id="KW-1185">Reference proteome</keyword>
<dbReference type="InterPro" id="IPR013126">
    <property type="entry name" value="Hsp_70_fam"/>
</dbReference>
<feature type="compositionally biased region" description="Polar residues" evidence="5">
    <location>
        <begin position="1679"/>
        <end position="1703"/>
    </location>
</feature>
<accession>A0A8J2L130</accession>
<feature type="region of interest" description="Disordered" evidence="5">
    <location>
        <begin position="1675"/>
        <end position="1703"/>
    </location>
</feature>
<dbReference type="EMBL" id="CAJVCH010528862">
    <property type="protein sequence ID" value="CAG7823240.1"/>
    <property type="molecule type" value="Genomic_DNA"/>
</dbReference>
<keyword evidence="3" id="KW-0067">ATP-binding</keyword>
<protein>
    <submittedName>
        <fullName evidence="6">Uncharacterized protein</fullName>
    </submittedName>
</protein>
<keyword evidence="2" id="KW-0547">Nucleotide-binding</keyword>
<evidence type="ECO:0000256" key="1">
    <source>
        <dbReference type="ARBA" id="ARBA00007381"/>
    </source>
</evidence>
<dbReference type="PANTHER" id="PTHR45639">
    <property type="entry name" value="HSC70CB, ISOFORM G-RELATED"/>
    <property type="match status" value="1"/>
</dbReference>
<feature type="region of interest" description="Disordered" evidence="5">
    <location>
        <begin position="922"/>
        <end position="958"/>
    </location>
</feature>
<dbReference type="GO" id="GO:0140662">
    <property type="term" value="F:ATP-dependent protein folding chaperone"/>
    <property type="evidence" value="ECO:0007669"/>
    <property type="project" value="InterPro"/>
</dbReference>
<dbReference type="Proteomes" id="UP000708208">
    <property type="component" value="Unassembled WGS sequence"/>
</dbReference>
<feature type="compositionally biased region" description="Polar residues" evidence="5">
    <location>
        <begin position="1184"/>
        <end position="1202"/>
    </location>
</feature>
<evidence type="ECO:0000313" key="7">
    <source>
        <dbReference type="Proteomes" id="UP000708208"/>
    </source>
</evidence>
<feature type="coiled-coil region" evidence="4">
    <location>
        <begin position="98"/>
        <end position="125"/>
    </location>
</feature>
<gene>
    <name evidence="6" type="ORF">AFUS01_LOCUS33466</name>
</gene>
<feature type="non-terminal residue" evidence="6">
    <location>
        <position position="1"/>
    </location>
</feature>
<dbReference type="Pfam" id="PF00012">
    <property type="entry name" value="HSP70"/>
    <property type="match status" value="1"/>
</dbReference>
<keyword evidence="4" id="KW-0175">Coiled coil</keyword>
<comment type="similarity">
    <text evidence="1">Belongs to the heat shock protein 70 family.</text>
</comment>
<name>A0A8J2L130_9HEXA</name>
<reference evidence="6" key="1">
    <citation type="submission" date="2021-06" db="EMBL/GenBank/DDBJ databases">
        <authorList>
            <person name="Hodson N. C."/>
            <person name="Mongue J. A."/>
            <person name="Jaron S. K."/>
        </authorList>
    </citation>
    <scope>NUCLEOTIDE SEQUENCE</scope>
</reference>
<dbReference type="GO" id="GO:0005524">
    <property type="term" value="F:ATP binding"/>
    <property type="evidence" value="ECO:0007669"/>
    <property type="project" value="UniProtKB-KW"/>
</dbReference>
<feature type="region of interest" description="Disordered" evidence="5">
    <location>
        <begin position="1184"/>
        <end position="1205"/>
    </location>
</feature>
<evidence type="ECO:0000256" key="5">
    <source>
        <dbReference type="SAM" id="MobiDB-lite"/>
    </source>
</evidence>
<comment type="caution">
    <text evidence="6">The sequence shown here is derived from an EMBL/GenBank/DDBJ whole genome shotgun (WGS) entry which is preliminary data.</text>
</comment>
<evidence type="ECO:0000256" key="2">
    <source>
        <dbReference type="ARBA" id="ARBA00022741"/>
    </source>
</evidence>
<evidence type="ECO:0000256" key="4">
    <source>
        <dbReference type="SAM" id="Coils"/>
    </source>
</evidence>
<feature type="region of interest" description="Disordered" evidence="5">
    <location>
        <begin position="27"/>
        <end position="49"/>
    </location>
</feature>
<evidence type="ECO:0000313" key="6">
    <source>
        <dbReference type="EMBL" id="CAG7823240.1"/>
    </source>
</evidence>
<sequence length="1987" mass="223622">MDIGRLSCDIKENKMDCFKNIFGRGTRRSRVRQHPPVQGQGDNGVISPQRPTIIRSGLNSEISQLPSTHQPLQGPSLSHDYNHGSPRYANEDIWENTETSLESLLQQLKQRIDEQTEKYTVALAKYPSDASSHPSMNLKQFHSQQKQLIVADFQTSYKTAFQSPSWSTVVKQAAEVLTARMDSEFANFHNPAGDDGLRNYVLQFSKSSVQIYVDCMRQGNGSPTNMERNHTAAQNEAMNYYHRYFCLFGLNITDDWKHGLLQQIDAKYQELKASQLHQRGQIQAPLHPSNKSSSINIGIYLSESTISIATINQESESNVLVEEIPAEISFLKKEIKIGKQTSGDDTSFKLLALIRSPSSTNSVKVGSQSFNLTTEEILGAFFIRVRVIIAKITGLEINKAVLTASFFLSALEKERMKYALKISGFHKFRIITSVLTTAVAYAHEIQHYQNNGGTNSILVIHPTSRSFSMAMIELHPNQIVSVSSIGPENIPQYEGNFRHCHNKLYNSQVLSVEQIDYLKMMYDQALGRLFQDTQIHTSHIVMVNDRKEIPQLQKFVNSFFSGNIINKLVHDGPLSGAAIVASEFPIFPSQLNIYDSSRSDLLVSCGTTPIGGFKAFKNSRFVPGEVLSIPVAIPLEGIDLNFQELIRDSACLEVGRYYLKPRNYSITKAQLVVNVDEDGVFAVHANFPNGLNDGFMKRIYGIQSGDSQLGLKSLFIYYEKGDNAKEGIYSNLPPINITEEGNNSEIRTRNFPVQPETSKTTGNIPYSISPDMLTLIKQKSLSAVQDGLKKYKLKMTELTDRKEPLKDSDIKNFHDKVKTQVLLAFTSTFEKVFSTAPATHEALQYALTKLEAEMLALLPVFMKRHEIVIGRVTAKTTLVMLEAENKFEDKMTEATDPNVPGGGEVSQDSVLKEAEEWLKQKLEEEAPQEQKNTMKSLGLRSKKSKSKRQDQQERLNQPVVLNLNTEAVPYPQFNYNNGGQHIVMPAASRTVQQNNVPSPSAASKPITPEDTFRQMKLSIQNDLKKYQEALADFILMQGESVDMNYDEFHENQKKLLLTAFHSENHVYFESSNEQVFNTALQAHSVLEVQLDSHFASYVKPSEKDGIVKMYFVRFADDALNYYRQNMSKVDKDFETSEETKIRHEEEKQNAIQYLETHFKLYGWDITTDWKNGLIKKIEEEFRSHNTPVPSAPQQTPTPSFTFRTPVPSAPPATETLLRRLDIPSRISNPQPNAISSINIGLYLDEISITASVFSNSQHRVLIQEMPAQIVFTDKEMAIGGSVSQVTPRNYFSIYAIIKQISYMHFISMRSKSLKISSEEVLAAFFQQLFVRIKSSAGVQNVTKVVLSVPFLLTGLEKERLKHSLKLAGVYNTRILSSLVTTAVSYAHQTNYYPHKSAETKTILAIQYGERSFSSSIIEIKAESIIAKSVTGSENVVGNDGTFWHCHKFMFNNNPRLKVEQSNFVTTTYRTALQRLYADAALPKQPDQIILIKKHRQQTLLDDMVTSLFAAEIRVHYINEGPLAGASLLASAEIPASVSDASRSDLLLTSNESSTSTVIPFHNSAFTPREIFPASMTVPPQGFELVVKEEFCKDKLRALVGVYRLVPQNSGIEGKAKYSFIMDQDGIFTVVSDVPDGVIKKTFGMEGECDVGLPSWRELNSFYGSVKISNLPSALKDLMPQNSNSKNQTNRLPENSSGSKPTQQPLALTAYPYDQRTPNPISASELLTNKSRASNGQDIPKMKAFPDLEQPDLNSGIATNLNQPIIKQRIGVPVFPEAIQKNNVALLRNNLRPVNPNSRTIDHANLTVVTKTNHKEFSASRTISPDQLEVVKKMIAISAKEGVQHYKATMVTFTSIKQPYSERQIVEFHKKSMEAILQAFTITFEGLRIFHPGLADLVEEFRKKQMNEIEALLILYVNRHEDTIENVTKAILMRMLEAEVEYDEKMSQFTQSYDVNEFTVKNYHLYLLPEYEGTLKSKLGEAHIDFSE</sequence>
<organism evidence="6 7">
    <name type="scientific">Allacma fusca</name>
    <dbReference type="NCBI Taxonomy" id="39272"/>
    <lineage>
        <taxon>Eukaryota</taxon>
        <taxon>Metazoa</taxon>
        <taxon>Ecdysozoa</taxon>
        <taxon>Arthropoda</taxon>
        <taxon>Hexapoda</taxon>
        <taxon>Collembola</taxon>
        <taxon>Symphypleona</taxon>
        <taxon>Sminthuridae</taxon>
        <taxon>Allacma</taxon>
    </lineage>
</organism>
<evidence type="ECO:0000256" key="3">
    <source>
        <dbReference type="ARBA" id="ARBA00022840"/>
    </source>
</evidence>
<proteinExistence type="inferred from homology"/>